<dbReference type="InParanoid" id="A0A067MLF9"/>
<organism evidence="1 2">
    <name type="scientific">Botryobasidium botryosum (strain FD-172 SS1)</name>
    <dbReference type="NCBI Taxonomy" id="930990"/>
    <lineage>
        <taxon>Eukaryota</taxon>
        <taxon>Fungi</taxon>
        <taxon>Dikarya</taxon>
        <taxon>Basidiomycota</taxon>
        <taxon>Agaricomycotina</taxon>
        <taxon>Agaricomycetes</taxon>
        <taxon>Cantharellales</taxon>
        <taxon>Botryobasidiaceae</taxon>
        <taxon>Botryobasidium</taxon>
    </lineage>
</organism>
<keyword evidence="2" id="KW-1185">Reference proteome</keyword>
<protein>
    <submittedName>
        <fullName evidence="1">Uncharacterized protein</fullName>
    </submittedName>
</protein>
<name>A0A067MLF9_BOTB1</name>
<feature type="non-terminal residue" evidence="1">
    <location>
        <position position="1"/>
    </location>
</feature>
<proteinExistence type="predicted"/>
<gene>
    <name evidence="1" type="ORF">BOTBODRAFT_112397</name>
</gene>
<dbReference type="Proteomes" id="UP000027195">
    <property type="component" value="Unassembled WGS sequence"/>
</dbReference>
<dbReference type="OrthoDB" id="2416294at2759"/>
<dbReference type="STRING" id="930990.A0A067MLF9"/>
<dbReference type="AlphaFoldDB" id="A0A067MLF9"/>
<accession>A0A067MLF9</accession>
<evidence type="ECO:0000313" key="1">
    <source>
        <dbReference type="EMBL" id="KDQ12722.1"/>
    </source>
</evidence>
<dbReference type="EMBL" id="KL198048">
    <property type="protein sequence ID" value="KDQ12722.1"/>
    <property type="molecule type" value="Genomic_DNA"/>
</dbReference>
<evidence type="ECO:0000313" key="2">
    <source>
        <dbReference type="Proteomes" id="UP000027195"/>
    </source>
</evidence>
<reference evidence="2" key="1">
    <citation type="journal article" date="2014" name="Proc. Natl. Acad. Sci. U.S.A.">
        <title>Extensive sampling of basidiomycete genomes demonstrates inadequacy of the white-rot/brown-rot paradigm for wood decay fungi.</title>
        <authorList>
            <person name="Riley R."/>
            <person name="Salamov A.A."/>
            <person name="Brown D.W."/>
            <person name="Nagy L.G."/>
            <person name="Floudas D."/>
            <person name="Held B.W."/>
            <person name="Levasseur A."/>
            <person name="Lombard V."/>
            <person name="Morin E."/>
            <person name="Otillar R."/>
            <person name="Lindquist E.A."/>
            <person name="Sun H."/>
            <person name="LaButti K.M."/>
            <person name="Schmutz J."/>
            <person name="Jabbour D."/>
            <person name="Luo H."/>
            <person name="Baker S.E."/>
            <person name="Pisabarro A.G."/>
            <person name="Walton J.D."/>
            <person name="Blanchette R.A."/>
            <person name="Henrissat B."/>
            <person name="Martin F."/>
            <person name="Cullen D."/>
            <person name="Hibbett D.S."/>
            <person name="Grigoriev I.V."/>
        </authorList>
    </citation>
    <scope>NUCLEOTIDE SEQUENCE [LARGE SCALE GENOMIC DNA]</scope>
    <source>
        <strain evidence="2">FD-172 SS1</strain>
    </source>
</reference>
<sequence length="53" mass="6363">SLRFMDAYQKDINGKQAAWPSKKYCGHRVLPERIFEELAKTKTQYLYLRASRR</sequence>
<dbReference type="HOGENOM" id="CLU_191882_1_0_1"/>